<keyword evidence="3" id="KW-1185">Reference proteome</keyword>
<evidence type="ECO:0000313" key="4">
    <source>
        <dbReference type="WBParaSite" id="TASK_0001018001-mRNA-1"/>
    </source>
</evidence>
<dbReference type="EMBL" id="UYRS01020832">
    <property type="protein sequence ID" value="VDK49543.1"/>
    <property type="molecule type" value="Genomic_DNA"/>
</dbReference>
<feature type="region of interest" description="Disordered" evidence="1">
    <location>
        <begin position="62"/>
        <end position="87"/>
    </location>
</feature>
<dbReference type="WBParaSite" id="TASK_0001018001-mRNA-1">
    <property type="protein sequence ID" value="TASK_0001018001-mRNA-1"/>
    <property type="gene ID" value="TASK_0001018001"/>
</dbReference>
<evidence type="ECO:0000313" key="3">
    <source>
        <dbReference type="Proteomes" id="UP000282613"/>
    </source>
</evidence>
<organism evidence="4">
    <name type="scientific">Taenia asiatica</name>
    <name type="common">Asian tapeworm</name>
    <dbReference type="NCBI Taxonomy" id="60517"/>
    <lineage>
        <taxon>Eukaryota</taxon>
        <taxon>Metazoa</taxon>
        <taxon>Spiralia</taxon>
        <taxon>Lophotrochozoa</taxon>
        <taxon>Platyhelminthes</taxon>
        <taxon>Cestoda</taxon>
        <taxon>Eucestoda</taxon>
        <taxon>Cyclophyllidea</taxon>
        <taxon>Taeniidae</taxon>
        <taxon>Taenia</taxon>
    </lineage>
</organism>
<reference evidence="4" key="1">
    <citation type="submission" date="2017-02" db="UniProtKB">
        <authorList>
            <consortium name="WormBaseParasite"/>
        </authorList>
    </citation>
    <scope>IDENTIFICATION</scope>
</reference>
<gene>
    <name evidence="2" type="ORF">TASK_LOCUS10181</name>
</gene>
<proteinExistence type="predicted"/>
<dbReference type="Proteomes" id="UP000282613">
    <property type="component" value="Unassembled WGS sequence"/>
</dbReference>
<protein>
    <submittedName>
        <fullName evidence="2 4">Uncharacterized protein</fullName>
    </submittedName>
</protein>
<reference evidence="2 3" key="2">
    <citation type="submission" date="2018-11" db="EMBL/GenBank/DDBJ databases">
        <authorList>
            <consortium name="Pathogen Informatics"/>
        </authorList>
    </citation>
    <scope>NUCLEOTIDE SEQUENCE [LARGE SCALE GENOMIC DNA]</scope>
</reference>
<feature type="compositionally biased region" description="Basic and acidic residues" evidence="1">
    <location>
        <begin position="71"/>
        <end position="80"/>
    </location>
</feature>
<feature type="region of interest" description="Disordered" evidence="1">
    <location>
        <begin position="1"/>
        <end position="29"/>
    </location>
</feature>
<name>A0A0R3WH37_TAEAS</name>
<dbReference type="AlphaFoldDB" id="A0A0R3WH37"/>
<sequence length="87" mass="9982">MESAPYQYSFGQKEDQNQNQKRSHGWDGGLIAQRNQLMSQFERQTSSFSIPSGGRAQAFYYEKNRTATPDATDKGHEFSRKSQTPQM</sequence>
<accession>A0A0R3WH37</accession>
<evidence type="ECO:0000256" key="1">
    <source>
        <dbReference type="SAM" id="MobiDB-lite"/>
    </source>
</evidence>
<evidence type="ECO:0000313" key="2">
    <source>
        <dbReference type="EMBL" id="VDK49543.1"/>
    </source>
</evidence>